<keyword evidence="3" id="KW-1185">Reference proteome</keyword>
<dbReference type="EMBL" id="JAJEPR010000031">
    <property type="protein sequence ID" value="MCC2190880.1"/>
    <property type="molecule type" value="Genomic_DNA"/>
</dbReference>
<evidence type="ECO:0000313" key="3">
    <source>
        <dbReference type="Proteomes" id="UP001197875"/>
    </source>
</evidence>
<sequence length="148" mass="16679">MVANFKLTKNVILFLNGGIDMRKKSFIKIMLSLCMIIMLVVPFKTSAKSNRSGFGDDSISLIGMCPYCPVSSFTVLECNNEKKSDGSGKCYNKSSCTIKYYISTYRGYICPQCKVRQYDPIISGGWHECYEVHSICNNVKPCKGGQWY</sequence>
<accession>A0AAE3DUZ1</accession>
<keyword evidence="1" id="KW-0472">Membrane</keyword>
<feature type="transmembrane region" description="Helical" evidence="1">
    <location>
        <begin position="25"/>
        <end position="43"/>
    </location>
</feature>
<proteinExistence type="predicted"/>
<dbReference type="Proteomes" id="UP001197875">
    <property type="component" value="Unassembled WGS sequence"/>
</dbReference>
<keyword evidence="1" id="KW-1133">Transmembrane helix</keyword>
<dbReference type="AlphaFoldDB" id="A0AAE3DUZ1"/>
<gene>
    <name evidence="2" type="ORF">LKD71_13905</name>
</gene>
<reference evidence="2 3" key="1">
    <citation type="submission" date="2021-10" db="EMBL/GenBank/DDBJ databases">
        <title>Anaerobic single-cell dispensing facilitates the cultivation of human gut bacteria.</title>
        <authorList>
            <person name="Afrizal A."/>
        </authorList>
    </citation>
    <scope>NUCLEOTIDE SEQUENCE [LARGE SCALE GENOMIC DNA]</scope>
    <source>
        <strain evidence="2 3">CLA-AA-H277</strain>
    </source>
</reference>
<protein>
    <submittedName>
        <fullName evidence="2">Uncharacterized protein</fullName>
    </submittedName>
</protein>
<organism evidence="2 3">
    <name type="scientific">Fusicatenibacter faecihominis</name>
    <dbReference type="NCBI Taxonomy" id="2881276"/>
    <lineage>
        <taxon>Bacteria</taxon>
        <taxon>Bacillati</taxon>
        <taxon>Bacillota</taxon>
        <taxon>Clostridia</taxon>
        <taxon>Lachnospirales</taxon>
        <taxon>Lachnospiraceae</taxon>
        <taxon>Fusicatenibacter</taxon>
    </lineage>
</organism>
<comment type="caution">
    <text evidence="2">The sequence shown here is derived from an EMBL/GenBank/DDBJ whole genome shotgun (WGS) entry which is preliminary data.</text>
</comment>
<evidence type="ECO:0000313" key="2">
    <source>
        <dbReference type="EMBL" id="MCC2190880.1"/>
    </source>
</evidence>
<dbReference type="RefSeq" id="WP_178044721.1">
    <property type="nucleotide sequence ID" value="NZ_JAJEPR010000031.1"/>
</dbReference>
<evidence type="ECO:0000256" key="1">
    <source>
        <dbReference type="SAM" id="Phobius"/>
    </source>
</evidence>
<name>A0AAE3DUZ1_9FIRM</name>
<keyword evidence="1" id="KW-0812">Transmembrane</keyword>